<feature type="domain" description="Glycine cleavage system P-protein N-terminal" evidence="10">
    <location>
        <begin position="9"/>
        <end position="434"/>
    </location>
</feature>
<dbReference type="GO" id="GO:0004375">
    <property type="term" value="F:glycine dehydrogenase (decarboxylating) activity"/>
    <property type="evidence" value="ECO:0007669"/>
    <property type="project" value="UniProtKB-EC"/>
</dbReference>
<dbReference type="OrthoDB" id="9801272at2"/>
<accession>A0A366HI44</accession>
<evidence type="ECO:0000256" key="4">
    <source>
        <dbReference type="ARBA" id="ARBA00011690"/>
    </source>
</evidence>
<proteinExistence type="inferred from homology"/>
<sequence length="942" mass="102539">MPQTTAFSHRHLGPGSAEAQEMARAIGCDTVDELMKKVVPEGIRLGKALDLPAPLTEEQALRKLRGIMGKNKVVRSFIGLGYHDTFTPPVIQRNIFENPGWYTAYTPYQPEISQGRLEALLNYQTMICDLTGLDISNASLLDEGTAAAEGCAMALSACGDKGKVVFVDEQVFPQTLDVLCTRMEPLGVKVKVGDWKTVELKKDDGVFAVVLQYPAADGIIHDYGDFTSKAHEADAQVIVCADLLALTLLKPPGEFGADICVGNSQRFGVPLGFGGPHAAFMAVKDAMKRRMPGRLVGVSKDAQGNPGFRLSLQTREQHIRREKATSNICTAQVLLAVMASMYAVWHGPEGLHAIARRVHGATQRLAAALKEGGLTLVGEDYFDTITIEVSDADAVIKRAAKRNINLRKVDATHVGIALDERVTDEELQSVLEAFSIQSSTLAPEGQEVGNGFAQKFGRLSKYLTHLVFNTHHSETEMMRYLRRLEAKDIALNRSMIPLGSCTMKLNAAAEMMPLSWPEVHGLHPFAPADQTEGYREMFTSLEGWLAECTGFAAVSLQPNAGSQGEYAGLLAIRRYFQQKGEGHRDVCLIPVSAHGTNPASAVMVGFKVVPVSCDGGGDIEMDDLRKKVQEYSGRLAALMITYPSTHGVFEEGIVEICELIHRHGGQVYMDGANMNAQVGLTSPGLIGADVCHLNLHKTFCIPHGGGGPGVGPIGVAKHLIPFLPGHGILPAGQRDGAVCAAPWGSASICTISWMYLAMMGRDVIDSTKVAILNANYIARKLAPYFPVLFSGRNGYVAHECILDFRQFKGITVEDVAKRLMDFGYHAPTMSWPVAGTLMIEPTESESREELDRFCEAMIEIHGEIESIETGLSDANNNVMKRAPHTADVLLADDWDRPYTRGEAAFPLPWVKADKYWPPVGRIDNAYGDRNLVCTCEAVTDYA</sequence>
<dbReference type="InterPro" id="IPR015421">
    <property type="entry name" value="PyrdxlP-dep_Trfase_major"/>
</dbReference>
<dbReference type="CDD" id="cd00613">
    <property type="entry name" value="GDC-P"/>
    <property type="match status" value="2"/>
</dbReference>
<dbReference type="InterPro" id="IPR003437">
    <property type="entry name" value="GcvP"/>
</dbReference>
<dbReference type="EMBL" id="QNRR01000006">
    <property type="protein sequence ID" value="RBP42332.1"/>
    <property type="molecule type" value="Genomic_DNA"/>
</dbReference>
<evidence type="ECO:0000313" key="12">
    <source>
        <dbReference type="EMBL" id="RBP42332.1"/>
    </source>
</evidence>
<dbReference type="InterPro" id="IPR015422">
    <property type="entry name" value="PyrdxlP-dep_Trfase_small"/>
</dbReference>
<organism evidence="12 13">
    <name type="scientific">Roseimicrobium gellanilyticum</name>
    <dbReference type="NCBI Taxonomy" id="748857"/>
    <lineage>
        <taxon>Bacteria</taxon>
        <taxon>Pseudomonadati</taxon>
        <taxon>Verrucomicrobiota</taxon>
        <taxon>Verrucomicrobiia</taxon>
        <taxon>Verrucomicrobiales</taxon>
        <taxon>Verrucomicrobiaceae</taxon>
        <taxon>Roseimicrobium</taxon>
    </lineage>
</organism>
<keyword evidence="5 8" id="KW-0663">Pyridoxal phosphate</keyword>
<dbReference type="Pfam" id="PF02347">
    <property type="entry name" value="GDC-P"/>
    <property type="match status" value="2"/>
</dbReference>
<dbReference type="RefSeq" id="WP_113959473.1">
    <property type="nucleotide sequence ID" value="NZ_QNRR01000006.1"/>
</dbReference>
<dbReference type="SUPFAM" id="SSF53383">
    <property type="entry name" value="PLP-dependent transferases"/>
    <property type="match status" value="2"/>
</dbReference>
<dbReference type="Pfam" id="PF21478">
    <property type="entry name" value="GcvP2_C"/>
    <property type="match status" value="1"/>
</dbReference>
<dbReference type="InterPro" id="IPR049315">
    <property type="entry name" value="GDC-P_N"/>
</dbReference>
<dbReference type="NCBIfam" id="TIGR00461">
    <property type="entry name" value="gcvP"/>
    <property type="match status" value="1"/>
</dbReference>
<evidence type="ECO:0000256" key="3">
    <source>
        <dbReference type="ARBA" id="ARBA00010756"/>
    </source>
</evidence>
<evidence type="ECO:0000259" key="11">
    <source>
        <dbReference type="Pfam" id="PF21478"/>
    </source>
</evidence>
<evidence type="ECO:0000256" key="1">
    <source>
        <dbReference type="ARBA" id="ARBA00001933"/>
    </source>
</evidence>
<dbReference type="NCBIfam" id="NF001696">
    <property type="entry name" value="PRK00451.1"/>
    <property type="match status" value="1"/>
</dbReference>
<comment type="caution">
    <text evidence="12">The sequence shown here is derived from an EMBL/GenBank/DDBJ whole genome shotgun (WGS) entry which is preliminary data.</text>
</comment>
<feature type="modified residue" description="N6-(pyridoxal phosphate)lysine" evidence="8 9">
    <location>
        <position position="697"/>
    </location>
</feature>
<protein>
    <recommendedName>
        <fullName evidence="8">Glycine dehydrogenase (decarboxylating)</fullName>
        <ecNumber evidence="8">1.4.4.2</ecNumber>
    </recommendedName>
    <alternativeName>
        <fullName evidence="8">Glycine cleavage system P-protein</fullName>
    </alternativeName>
    <alternativeName>
        <fullName evidence="8">Glycine decarboxylase</fullName>
    </alternativeName>
    <alternativeName>
        <fullName evidence="8">Glycine dehydrogenase (aminomethyl-transferring)</fullName>
    </alternativeName>
</protein>
<dbReference type="GO" id="GO:0016594">
    <property type="term" value="F:glycine binding"/>
    <property type="evidence" value="ECO:0007669"/>
    <property type="project" value="TreeGrafter"/>
</dbReference>
<dbReference type="GO" id="GO:0005829">
    <property type="term" value="C:cytosol"/>
    <property type="evidence" value="ECO:0007669"/>
    <property type="project" value="TreeGrafter"/>
</dbReference>
<dbReference type="Gene3D" id="3.40.640.10">
    <property type="entry name" value="Type I PLP-dependent aspartate aminotransferase-like (Major domain)"/>
    <property type="match status" value="2"/>
</dbReference>
<name>A0A366HI44_9BACT</name>
<dbReference type="GO" id="GO:0030170">
    <property type="term" value="F:pyridoxal phosphate binding"/>
    <property type="evidence" value="ECO:0007669"/>
    <property type="project" value="TreeGrafter"/>
</dbReference>
<reference evidence="12 13" key="1">
    <citation type="submission" date="2018-06" db="EMBL/GenBank/DDBJ databases">
        <title>Genomic Encyclopedia of Type Strains, Phase IV (KMG-IV): sequencing the most valuable type-strain genomes for metagenomic binning, comparative biology and taxonomic classification.</title>
        <authorList>
            <person name="Goeker M."/>
        </authorList>
    </citation>
    <scope>NUCLEOTIDE SEQUENCE [LARGE SCALE GENOMIC DNA]</scope>
    <source>
        <strain evidence="12 13">DSM 25532</strain>
    </source>
</reference>
<dbReference type="FunFam" id="3.40.640.10:FF:000005">
    <property type="entry name" value="Glycine dehydrogenase (decarboxylating), mitochondrial"/>
    <property type="match status" value="1"/>
</dbReference>
<dbReference type="Proteomes" id="UP000253426">
    <property type="component" value="Unassembled WGS sequence"/>
</dbReference>
<dbReference type="AlphaFoldDB" id="A0A366HI44"/>
<gene>
    <name evidence="8" type="primary">gcvP</name>
    <name evidence="12" type="ORF">DES53_10636</name>
</gene>
<keyword evidence="6 8" id="KW-0560">Oxidoreductase</keyword>
<dbReference type="PANTHER" id="PTHR11773">
    <property type="entry name" value="GLYCINE DEHYDROGENASE, DECARBOXYLATING"/>
    <property type="match status" value="1"/>
</dbReference>
<dbReference type="InterPro" id="IPR020581">
    <property type="entry name" value="GDC_P"/>
</dbReference>
<evidence type="ECO:0000256" key="5">
    <source>
        <dbReference type="ARBA" id="ARBA00022898"/>
    </source>
</evidence>
<comment type="similarity">
    <text evidence="3 8">Belongs to the GcvP family.</text>
</comment>
<keyword evidence="13" id="KW-1185">Reference proteome</keyword>
<comment type="subunit">
    <text evidence="4 8">The glycine cleavage system is composed of four proteins: P, T, L and H.</text>
</comment>
<dbReference type="Gene3D" id="3.90.1150.10">
    <property type="entry name" value="Aspartate Aminotransferase, domain 1"/>
    <property type="match status" value="2"/>
</dbReference>
<dbReference type="GO" id="GO:0005960">
    <property type="term" value="C:glycine cleavage complex"/>
    <property type="evidence" value="ECO:0007669"/>
    <property type="project" value="TreeGrafter"/>
</dbReference>
<dbReference type="PANTHER" id="PTHR11773:SF1">
    <property type="entry name" value="GLYCINE DEHYDROGENASE (DECARBOXYLATING), MITOCHONDRIAL"/>
    <property type="match status" value="1"/>
</dbReference>
<evidence type="ECO:0000256" key="9">
    <source>
        <dbReference type="PIRSR" id="PIRSR603437-50"/>
    </source>
</evidence>
<evidence type="ECO:0000259" key="10">
    <source>
        <dbReference type="Pfam" id="PF02347"/>
    </source>
</evidence>
<evidence type="ECO:0000256" key="7">
    <source>
        <dbReference type="ARBA" id="ARBA00049026"/>
    </source>
</evidence>
<dbReference type="EC" id="1.4.4.2" evidence="8"/>
<comment type="catalytic activity">
    <reaction evidence="7 8">
        <text>N(6)-[(R)-lipoyl]-L-lysyl-[glycine-cleavage complex H protein] + glycine + H(+) = N(6)-[(R)-S(8)-aminomethyldihydrolipoyl]-L-lysyl-[glycine-cleavage complex H protein] + CO2</text>
        <dbReference type="Rhea" id="RHEA:24304"/>
        <dbReference type="Rhea" id="RHEA-COMP:10494"/>
        <dbReference type="Rhea" id="RHEA-COMP:10495"/>
        <dbReference type="ChEBI" id="CHEBI:15378"/>
        <dbReference type="ChEBI" id="CHEBI:16526"/>
        <dbReference type="ChEBI" id="CHEBI:57305"/>
        <dbReference type="ChEBI" id="CHEBI:83099"/>
        <dbReference type="ChEBI" id="CHEBI:83143"/>
        <dbReference type="EC" id="1.4.4.2"/>
    </reaction>
</comment>
<comment type="function">
    <text evidence="2 8">The glycine cleavage system catalyzes the degradation of glycine. The P protein binds the alpha-amino group of glycine through its pyridoxal phosphate cofactor; CO(2) is released and the remaining methylamine moiety is then transferred to the lipoamide cofactor of the H protein.</text>
</comment>
<dbReference type="InterPro" id="IPR015424">
    <property type="entry name" value="PyrdxlP-dep_Trfase"/>
</dbReference>
<evidence type="ECO:0000256" key="2">
    <source>
        <dbReference type="ARBA" id="ARBA00003788"/>
    </source>
</evidence>
<feature type="domain" description="Glycine cleavage system P-protein N-terminal" evidence="10">
    <location>
        <begin position="617"/>
        <end position="726"/>
    </location>
</feature>
<evidence type="ECO:0000313" key="13">
    <source>
        <dbReference type="Proteomes" id="UP000253426"/>
    </source>
</evidence>
<comment type="cofactor">
    <cofactor evidence="1 8 9">
        <name>pyridoxal 5'-phosphate</name>
        <dbReference type="ChEBI" id="CHEBI:597326"/>
    </cofactor>
</comment>
<dbReference type="FunFam" id="3.40.640.10:FF:000007">
    <property type="entry name" value="glycine dehydrogenase (Decarboxylating), mitochondrial"/>
    <property type="match status" value="1"/>
</dbReference>
<evidence type="ECO:0000256" key="8">
    <source>
        <dbReference type="HAMAP-Rule" id="MF_00711"/>
    </source>
</evidence>
<evidence type="ECO:0000256" key="6">
    <source>
        <dbReference type="ARBA" id="ARBA00023002"/>
    </source>
</evidence>
<dbReference type="GO" id="GO:0019464">
    <property type="term" value="P:glycine decarboxylation via glycine cleavage system"/>
    <property type="evidence" value="ECO:0007669"/>
    <property type="project" value="UniProtKB-UniRule"/>
</dbReference>
<dbReference type="HAMAP" id="MF_00711">
    <property type="entry name" value="GcvP"/>
    <property type="match status" value="1"/>
</dbReference>
<feature type="domain" description="Glycine dehydrogenase C-terminal" evidence="11">
    <location>
        <begin position="766"/>
        <end position="884"/>
    </location>
</feature>
<dbReference type="InterPro" id="IPR049316">
    <property type="entry name" value="GDC-P_C"/>
</dbReference>